<evidence type="ECO:0000313" key="4">
    <source>
        <dbReference type="EMBL" id="NGP77612.1"/>
    </source>
</evidence>
<keyword evidence="5" id="KW-1185">Reference proteome</keyword>
<dbReference type="PANTHER" id="PTHR33734">
    <property type="entry name" value="LYSM DOMAIN-CONTAINING GPI-ANCHORED PROTEIN 2"/>
    <property type="match status" value="1"/>
</dbReference>
<dbReference type="SUPFAM" id="SSF54106">
    <property type="entry name" value="LysM domain"/>
    <property type="match status" value="3"/>
</dbReference>
<proteinExistence type="predicted"/>
<dbReference type="CDD" id="cd00118">
    <property type="entry name" value="LysM"/>
    <property type="match status" value="3"/>
</dbReference>
<protein>
    <submittedName>
        <fullName evidence="4">LysM peptidoglycan-binding domain-containing protein</fullName>
    </submittedName>
</protein>
<feature type="chain" id="PRO_5026930357" evidence="1">
    <location>
        <begin position="26"/>
        <end position="372"/>
    </location>
</feature>
<feature type="domain" description="HTH cro/C1-type" evidence="2">
    <location>
        <begin position="157"/>
        <end position="175"/>
    </location>
</feature>
<keyword evidence="1" id="KW-0732">Signal</keyword>
<dbReference type="InterPro" id="IPR036908">
    <property type="entry name" value="RlpA-like_sf"/>
</dbReference>
<feature type="domain" description="LysM" evidence="3">
    <location>
        <begin position="28"/>
        <end position="71"/>
    </location>
</feature>
<dbReference type="SUPFAM" id="SSF50685">
    <property type="entry name" value="Barwin-like endoglucanases"/>
    <property type="match status" value="1"/>
</dbReference>
<dbReference type="InterPro" id="IPR001387">
    <property type="entry name" value="Cro/C1-type_HTH"/>
</dbReference>
<feature type="domain" description="LysM" evidence="3">
    <location>
        <begin position="151"/>
        <end position="194"/>
    </location>
</feature>
<dbReference type="Gene3D" id="2.40.40.10">
    <property type="entry name" value="RlpA-like domain"/>
    <property type="match status" value="1"/>
</dbReference>
<sequence>MTIRLSIKVFITTFLCFLFVNVATAQQKTHTVESGETLFSIAQQFEVTVQKLKEWNNLQNNQLTIGQTLIVQSADQESAKTHTVEPQETLFSISKQYGVSIAEIKSWNNLDNNNLNVGQELIIYPSSIDNTDNGTGAGNSIVVSNETQQNTYYTVKSGDTLYKIARAHNMTLDELKTLNDLSSNTISIGQQLTVKARSTPPSVAESATESSPQGKFVNYRIGERQNLETILNRFQMGEEEFRALNPDVTTSTFQIGQQVTVLAPATKSYKNPYKTGAGLKDLGETPVSTYSDTEKGQTTTSGELFVPDELTAAHSNIALGTIIFIENPENNKGIYVRINDRISSNGLKLSDGAWQALSFASNSPRVKIYQDQ</sequence>
<dbReference type="Proteomes" id="UP000473278">
    <property type="component" value="Unassembled WGS sequence"/>
</dbReference>
<dbReference type="InterPro" id="IPR018392">
    <property type="entry name" value="LysM"/>
</dbReference>
<dbReference type="Gene3D" id="3.10.350.10">
    <property type="entry name" value="LysM domain"/>
    <property type="match status" value="3"/>
</dbReference>
<dbReference type="SMART" id="SM00257">
    <property type="entry name" value="LysM"/>
    <property type="match status" value="4"/>
</dbReference>
<feature type="signal peptide" evidence="1">
    <location>
        <begin position="1"/>
        <end position="25"/>
    </location>
</feature>
<comment type="caution">
    <text evidence="4">The sequence shown here is derived from an EMBL/GenBank/DDBJ whole genome shotgun (WGS) entry which is preliminary data.</text>
</comment>
<accession>A0A6M1SX97</accession>
<feature type="domain" description="LysM" evidence="3">
    <location>
        <begin position="80"/>
        <end position="123"/>
    </location>
</feature>
<gene>
    <name evidence="4" type="ORF">G3570_13265</name>
</gene>
<reference evidence="4 5" key="1">
    <citation type="submission" date="2020-02" db="EMBL/GenBank/DDBJ databases">
        <title>Balneolaceae bacterium YR4-1, complete genome.</title>
        <authorList>
            <person name="Li Y."/>
            <person name="Wu S."/>
        </authorList>
    </citation>
    <scope>NUCLEOTIDE SEQUENCE [LARGE SCALE GENOMIC DNA]</scope>
    <source>
        <strain evidence="4 5">YR4-1</strain>
    </source>
</reference>
<dbReference type="InterPro" id="IPR036779">
    <property type="entry name" value="LysM_dom_sf"/>
</dbReference>
<dbReference type="Pfam" id="PF01476">
    <property type="entry name" value="LysM"/>
    <property type="match status" value="4"/>
</dbReference>
<name>A0A6M1SX97_9BACT</name>
<dbReference type="AlphaFoldDB" id="A0A6M1SX97"/>
<evidence type="ECO:0000313" key="5">
    <source>
        <dbReference type="Proteomes" id="UP000473278"/>
    </source>
</evidence>
<evidence type="ECO:0000256" key="1">
    <source>
        <dbReference type="SAM" id="SignalP"/>
    </source>
</evidence>
<dbReference type="GO" id="GO:0008932">
    <property type="term" value="F:lytic endotransglycosylase activity"/>
    <property type="evidence" value="ECO:0007669"/>
    <property type="project" value="TreeGrafter"/>
</dbReference>
<dbReference type="RefSeq" id="WP_165143164.1">
    <property type="nucleotide sequence ID" value="NZ_JAALLT010000004.1"/>
</dbReference>
<organism evidence="4 5">
    <name type="scientific">Halalkalibaculum roseum</name>
    <dbReference type="NCBI Taxonomy" id="2709311"/>
    <lineage>
        <taxon>Bacteria</taxon>
        <taxon>Pseudomonadati</taxon>
        <taxon>Balneolota</taxon>
        <taxon>Balneolia</taxon>
        <taxon>Balneolales</taxon>
        <taxon>Balneolaceae</taxon>
        <taxon>Halalkalibaculum</taxon>
    </lineage>
</organism>
<evidence type="ECO:0000259" key="2">
    <source>
        <dbReference type="PROSITE" id="PS50943"/>
    </source>
</evidence>
<evidence type="ECO:0000259" key="3">
    <source>
        <dbReference type="PROSITE" id="PS51782"/>
    </source>
</evidence>
<dbReference type="PANTHER" id="PTHR33734:SF22">
    <property type="entry name" value="MEMBRANE-BOUND LYTIC MUREIN TRANSGLYCOSYLASE D"/>
    <property type="match status" value="1"/>
</dbReference>
<dbReference type="CDD" id="cd22268">
    <property type="entry name" value="DPBB_RlpA-like"/>
    <property type="match status" value="1"/>
</dbReference>
<dbReference type="EMBL" id="JAALLT010000004">
    <property type="protein sequence ID" value="NGP77612.1"/>
    <property type="molecule type" value="Genomic_DNA"/>
</dbReference>
<dbReference type="PROSITE" id="PS50943">
    <property type="entry name" value="HTH_CROC1"/>
    <property type="match status" value="1"/>
</dbReference>
<dbReference type="PROSITE" id="PS51782">
    <property type="entry name" value="LYSM"/>
    <property type="match status" value="3"/>
</dbReference>